<dbReference type="Proteomes" id="UP000585474">
    <property type="component" value="Unassembled WGS sequence"/>
</dbReference>
<dbReference type="AlphaFoldDB" id="A0A7J0HG15"/>
<comment type="caution">
    <text evidence="2">The sequence shown here is derived from an EMBL/GenBank/DDBJ whole genome shotgun (WGS) entry which is preliminary data.</text>
</comment>
<gene>
    <name evidence="2" type="ORF">Acr_29g0007360</name>
</gene>
<evidence type="ECO:0000313" key="3">
    <source>
        <dbReference type="Proteomes" id="UP000585474"/>
    </source>
</evidence>
<dbReference type="EMBL" id="BJWL01000029">
    <property type="protein sequence ID" value="GFZ21574.1"/>
    <property type="molecule type" value="Genomic_DNA"/>
</dbReference>
<organism evidence="2 3">
    <name type="scientific">Actinidia rufa</name>
    <dbReference type="NCBI Taxonomy" id="165716"/>
    <lineage>
        <taxon>Eukaryota</taxon>
        <taxon>Viridiplantae</taxon>
        <taxon>Streptophyta</taxon>
        <taxon>Embryophyta</taxon>
        <taxon>Tracheophyta</taxon>
        <taxon>Spermatophyta</taxon>
        <taxon>Magnoliopsida</taxon>
        <taxon>eudicotyledons</taxon>
        <taxon>Gunneridae</taxon>
        <taxon>Pentapetalae</taxon>
        <taxon>asterids</taxon>
        <taxon>Ericales</taxon>
        <taxon>Actinidiaceae</taxon>
        <taxon>Actinidia</taxon>
    </lineage>
</organism>
<name>A0A7J0HG15_9ERIC</name>
<sequence>MHLRSRLLPRQSTSSPFGNRAGPMTNTGHAPNLKGIHREMHGIAEQIRIMNEINAHLVQHLATNNPPLATAPVLEEADRSPHSHWSDLDAWINAINTGVNAPITIDAFIRQTEPPFIERVMRLKISSRFKLPSQLGVYEGKTDPMDHLDSYKNLMMLQGGLYELKSWLRPSRGGEVRMNTRKRSRILSKQSNTGAILKVRDLSKMLRGELMNDNLALLLVELT</sequence>
<keyword evidence="3" id="KW-1185">Reference proteome</keyword>
<proteinExistence type="predicted"/>
<evidence type="ECO:0000313" key="2">
    <source>
        <dbReference type="EMBL" id="GFZ21574.1"/>
    </source>
</evidence>
<reference evidence="2 3" key="1">
    <citation type="submission" date="2019-07" db="EMBL/GenBank/DDBJ databases">
        <title>De Novo Assembly of kiwifruit Actinidia rufa.</title>
        <authorList>
            <person name="Sugita-Konishi S."/>
            <person name="Sato K."/>
            <person name="Mori E."/>
            <person name="Abe Y."/>
            <person name="Kisaki G."/>
            <person name="Hamano K."/>
            <person name="Suezawa K."/>
            <person name="Otani M."/>
            <person name="Fukuda T."/>
            <person name="Manabe T."/>
            <person name="Gomi K."/>
            <person name="Tabuchi M."/>
            <person name="Akimitsu K."/>
            <person name="Kataoka I."/>
        </authorList>
    </citation>
    <scope>NUCLEOTIDE SEQUENCE [LARGE SCALE GENOMIC DNA]</scope>
    <source>
        <strain evidence="3">cv. Fuchu</strain>
    </source>
</reference>
<feature type="region of interest" description="Disordered" evidence="1">
    <location>
        <begin position="1"/>
        <end position="32"/>
    </location>
</feature>
<evidence type="ECO:0000256" key="1">
    <source>
        <dbReference type="SAM" id="MobiDB-lite"/>
    </source>
</evidence>
<protein>
    <submittedName>
        <fullName evidence="2">Uncharacterized protein</fullName>
    </submittedName>
</protein>
<dbReference type="OrthoDB" id="1748993at2759"/>
<accession>A0A7J0HG15</accession>